<keyword evidence="3" id="KW-0963">Cytoplasm</keyword>
<evidence type="ECO:0000256" key="7">
    <source>
        <dbReference type="SAM" id="MobiDB-lite"/>
    </source>
</evidence>
<protein>
    <submittedName>
        <fullName evidence="10">UDP-N-acetylmuramoylalanine--D-glutamate ligase</fullName>
    </submittedName>
</protein>
<reference evidence="10 11" key="1">
    <citation type="submission" date="2018-07" db="EMBL/GenBank/DDBJ databases">
        <title>The complete nuclear genome of the prasinophyte Chloropicon primus (CCMP1205).</title>
        <authorList>
            <person name="Pombert J.-F."/>
            <person name="Otis C."/>
            <person name="Turmel M."/>
            <person name="Lemieux C."/>
        </authorList>
    </citation>
    <scope>NUCLEOTIDE SEQUENCE [LARGE SCALE GENOMIC DNA]</scope>
    <source>
        <strain evidence="10 11">CCMP1205</strain>
    </source>
</reference>
<evidence type="ECO:0000313" key="11">
    <source>
        <dbReference type="Proteomes" id="UP000316726"/>
    </source>
</evidence>
<dbReference type="Proteomes" id="UP000316726">
    <property type="component" value="Chromosome 11"/>
</dbReference>
<dbReference type="EMBL" id="CP031044">
    <property type="protein sequence ID" value="QDZ23950.1"/>
    <property type="molecule type" value="Genomic_DNA"/>
</dbReference>
<dbReference type="InterPro" id="IPR036291">
    <property type="entry name" value="NAD(P)-bd_dom_sf"/>
</dbReference>
<organism evidence="10 11">
    <name type="scientific">Chloropicon primus</name>
    <dbReference type="NCBI Taxonomy" id="1764295"/>
    <lineage>
        <taxon>Eukaryota</taxon>
        <taxon>Viridiplantae</taxon>
        <taxon>Chlorophyta</taxon>
        <taxon>Chloropicophyceae</taxon>
        <taxon>Chloropicales</taxon>
        <taxon>Chloropicaceae</taxon>
        <taxon>Chloropicon</taxon>
    </lineage>
</organism>
<evidence type="ECO:0000256" key="6">
    <source>
        <dbReference type="ARBA" id="ARBA00022840"/>
    </source>
</evidence>
<evidence type="ECO:0000256" key="4">
    <source>
        <dbReference type="ARBA" id="ARBA00022598"/>
    </source>
</evidence>
<feature type="region of interest" description="Disordered" evidence="7">
    <location>
        <begin position="19"/>
        <end position="45"/>
    </location>
</feature>
<feature type="compositionally biased region" description="Polar residues" evidence="7">
    <location>
        <begin position="277"/>
        <end position="299"/>
    </location>
</feature>
<keyword evidence="11" id="KW-1185">Reference proteome</keyword>
<dbReference type="OrthoDB" id="2017201at2759"/>
<dbReference type="Gene3D" id="3.90.190.20">
    <property type="entry name" value="Mur ligase, C-terminal domain"/>
    <property type="match status" value="1"/>
</dbReference>
<dbReference type="UniPathway" id="UPA00219"/>
<dbReference type="Pfam" id="PF08245">
    <property type="entry name" value="Mur_ligase_M"/>
    <property type="match status" value="1"/>
</dbReference>
<evidence type="ECO:0000256" key="5">
    <source>
        <dbReference type="ARBA" id="ARBA00022741"/>
    </source>
</evidence>
<dbReference type="InterPro" id="IPR036615">
    <property type="entry name" value="Mur_ligase_C_dom_sf"/>
</dbReference>
<dbReference type="GO" id="GO:0005737">
    <property type="term" value="C:cytoplasm"/>
    <property type="evidence" value="ECO:0007669"/>
    <property type="project" value="UniProtKB-SubCell"/>
</dbReference>
<dbReference type="GO" id="GO:0008360">
    <property type="term" value="P:regulation of cell shape"/>
    <property type="evidence" value="ECO:0007669"/>
    <property type="project" value="InterPro"/>
</dbReference>
<dbReference type="STRING" id="1764295.A0A5B8MWW9"/>
<keyword evidence="6" id="KW-0067">ATP-binding</keyword>
<dbReference type="SUPFAM" id="SSF51735">
    <property type="entry name" value="NAD(P)-binding Rossmann-fold domains"/>
    <property type="match status" value="1"/>
</dbReference>
<dbReference type="Pfam" id="PF02875">
    <property type="entry name" value="Mur_ligase_C"/>
    <property type="match status" value="1"/>
</dbReference>
<feature type="domain" description="Mur ligase central" evidence="9">
    <location>
        <begin position="215"/>
        <end position="450"/>
    </location>
</feature>
<evidence type="ECO:0000256" key="1">
    <source>
        <dbReference type="ARBA" id="ARBA00004496"/>
    </source>
</evidence>
<dbReference type="GO" id="GO:0051301">
    <property type="term" value="P:cell division"/>
    <property type="evidence" value="ECO:0007669"/>
    <property type="project" value="InterPro"/>
</dbReference>
<sequence>MRARVCAATRAAWWKEGRGWKNAGRRQGRQGTEAKRARTRREEGRTGRWRTCSLVKASAPLGTREEDSERFSPTTSSSLVNLAGRSVAVVGLGSSGLSAARLACHRQAKRLVLMDNATGGPGEEQERAVEELKKSCEAQGCAVETLYGAHEPEHFEGVDVVVLSPGVPVKPMDRLLAGVRAPSSEAGEGGLLVVSELAFAICEIQDRFGIPVAAVTGTNGKTTVTHFAQQMLESLGKRCESCGNIGTQTVSEVALGLRLGDDELSRLEEEGAGPHTASGNGARSKSGNGSSENRAASELNSHPGLDCLVVEVSSYQLEIPTDHFHPRVAAVLNLSQDHMERHGGMVAYAMAKANVCANMTDEDDLLILPSADDISPTLDEAVTATNAECKRASVGKLPGVCVWTNHSEKTGFASVQLPCWFGPRDFSLGDFSERCLGEHNAWNAGVALLLCFGLGFDWPKIKVEEALGTLKTPPHRMEVVGTTSGGVTFVNDSKATNIDSTRVALAALQRKGDKVILLLGGQGKVKPDGSLGFADLLQQNRDGGARKDVVITFGASGNQIAEELASVPSVHVHNVKTLAEATALSVQLSTPGSFVLLSPACASFDEFKNFEERGEWFTSYARSIM</sequence>
<dbReference type="InterPro" id="IPR013221">
    <property type="entry name" value="Mur_ligase_cen"/>
</dbReference>
<comment type="pathway">
    <text evidence="2">Cell wall biogenesis; peptidoglycan biosynthesis.</text>
</comment>
<comment type="subcellular location">
    <subcellularLocation>
        <location evidence="1">Cytoplasm</location>
    </subcellularLocation>
</comment>
<dbReference type="PANTHER" id="PTHR43692">
    <property type="entry name" value="UDP-N-ACETYLMURAMOYLALANINE--D-GLUTAMATE LIGASE"/>
    <property type="match status" value="1"/>
</dbReference>
<dbReference type="GO" id="GO:0005524">
    <property type="term" value="F:ATP binding"/>
    <property type="evidence" value="ECO:0007669"/>
    <property type="project" value="UniProtKB-KW"/>
</dbReference>
<evidence type="ECO:0000259" key="9">
    <source>
        <dbReference type="Pfam" id="PF08245"/>
    </source>
</evidence>
<dbReference type="InterPro" id="IPR005762">
    <property type="entry name" value="MurD"/>
</dbReference>
<feature type="compositionally biased region" description="Basic and acidic residues" evidence="7">
    <location>
        <begin position="32"/>
        <end position="45"/>
    </location>
</feature>
<dbReference type="InterPro" id="IPR004101">
    <property type="entry name" value="Mur_ligase_C"/>
</dbReference>
<keyword evidence="4 10" id="KW-0436">Ligase</keyword>
<evidence type="ECO:0000313" key="10">
    <source>
        <dbReference type="EMBL" id="QDZ23950.1"/>
    </source>
</evidence>
<dbReference type="Gene3D" id="3.40.1190.10">
    <property type="entry name" value="Mur-like, catalytic domain"/>
    <property type="match status" value="1"/>
</dbReference>
<dbReference type="Gene3D" id="3.40.50.720">
    <property type="entry name" value="NAD(P)-binding Rossmann-like Domain"/>
    <property type="match status" value="1"/>
</dbReference>
<dbReference type="PANTHER" id="PTHR43692:SF1">
    <property type="entry name" value="UDP-N-ACETYLMURAMOYLALANINE--D-GLUTAMATE LIGASE"/>
    <property type="match status" value="1"/>
</dbReference>
<accession>A0A5B8MWW9</accession>
<dbReference type="SUPFAM" id="SSF53623">
    <property type="entry name" value="MurD-like peptide ligases, catalytic domain"/>
    <property type="match status" value="1"/>
</dbReference>
<dbReference type="HAMAP" id="MF_00639">
    <property type="entry name" value="MurD"/>
    <property type="match status" value="1"/>
</dbReference>
<keyword evidence="5" id="KW-0547">Nucleotide-binding</keyword>
<evidence type="ECO:0000256" key="3">
    <source>
        <dbReference type="ARBA" id="ARBA00022490"/>
    </source>
</evidence>
<gene>
    <name evidence="10" type="ORF">A3770_11p64680</name>
</gene>
<dbReference type="GO" id="GO:0008764">
    <property type="term" value="F:UDP-N-acetylmuramoylalanine-D-glutamate ligase activity"/>
    <property type="evidence" value="ECO:0007669"/>
    <property type="project" value="UniProtKB-EC"/>
</dbReference>
<feature type="domain" description="Mur ligase C-terminal" evidence="8">
    <location>
        <begin position="475"/>
        <end position="601"/>
    </location>
</feature>
<dbReference type="InterPro" id="IPR036565">
    <property type="entry name" value="Mur-like_cat_sf"/>
</dbReference>
<dbReference type="AlphaFoldDB" id="A0A5B8MWW9"/>
<proteinExistence type="inferred from homology"/>
<evidence type="ECO:0000259" key="8">
    <source>
        <dbReference type="Pfam" id="PF02875"/>
    </source>
</evidence>
<dbReference type="Pfam" id="PF21799">
    <property type="entry name" value="MurD-like_N"/>
    <property type="match status" value="1"/>
</dbReference>
<name>A0A5B8MWW9_9CHLO</name>
<evidence type="ECO:0000256" key="2">
    <source>
        <dbReference type="ARBA" id="ARBA00004752"/>
    </source>
</evidence>
<feature type="region of interest" description="Disordered" evidence="7">
    <location>
        <begin position="270"/>
        <end position="299"/>
    </location>
</feature>
<dbReference type="SUPFAM" id="SSF53244">
    <property type="entry name" value="MurD-like peptide ligases, peptide-binding domain"/>
    <property type="match status" value="1"/>
</dbReference>